<evidence type="ECO:0000313" key="2">
    <source>
        <dbReference type="Proteomes" id="UP000308600"/>
    </source>
</evidence>
<dbReference type="EMBL" id="ML209383">
    <property type="protein sequence ID" value="TFK58411.1"/>
    <property type="molecule type" value="Genomic_DNA"/>
</dbReference>
<organism evidence="1 2">
    <name type="scientific">Pluteus cervinus</name>
    <dbReference type="NCBI Taxonomy" id="181527"/>
    <lineage>
        <taxon>Eukaryota</taxon>
        <taxon>Fungi</taxon>
        <taxon>Dikarya</taxon>
        <taxon>Basidiomycota</taxon>
        <taxon>Agaricomycotina</taxon>
        <taxon>Agaricomycetes</taxon>
        <taxon>Agaricomycetidae</taxon>
        <taxon>Agaricales</taxon>
        <taxon>Pluteineae</taxon>
        <taxon>Pluteaceae</taxon>
        <taxon>Pluteus</taxon>
    </lineage>
</organism>
<reference evidence="1 2" key="1">
    <citation type="journal article" date="2019" name="Nat. Ecol. Evol.">
        <title>Megaphylogeny resolves global patterns of mushroom evolution.</title>
        <authorList>
            <person name="Varga T."/>
            <person name="Krizsan K."/>
            <person name="Foldi C."/>
            <person name="Dima B."/>
            <person name="Sanchez-Garcia M."/>
            <person name="Sanchez-Ramirez S."/>
            <person name="Szollosi G.J."/>
            <person name="Szarkandi J.G."/>
            <person name="Papp V."/>
            <person name="Albert L."/>
            <person name="Andreopoulos W."/>
            <person name="Angelini C."/>
            <person name="Antonin V."/>
            <person name="Barry K.W."/>
            <person name="Bougher N.L."/>
            <person name="Buchanan P."/>
            <person name="Buyck B."/>
            <person name="Bense V."/>
            <person name="Catcheside P."/>
            <person name="Chovatia M."/>
            <person name="Cooper J."/>
            <person name="Damon W."/>
            <person name="Desjardin D."/>
            <person name="Finy P."/>
            <person name="Geml J."/>
            <person name="Haridas S."/>
            <person name="Hughes K."/>
            <person name="Justo A."/>
            <person name="Karasinski D."/>
            <person name="Kautmanova I."/>
            <person name="Kiss B."/>
            <person name="Kocsube S."/>
            <person name="Kotiranta H."/>
            <person name="LaButti K.M."/>
            <person name="Lechner B.E."/>
            <person name="Liimatainen K."/>
            <person name="Lipzen A."/>
            <person name="Lukacs Z."/>
            <person name="Mihaltcheva S."/>
            <person name="Morgado L.N."/>
            <person name="Niskanen T."/>
            <person name="Noordeloos M.E."/>
            <person name="Ohm R.A."/>
            <person name="Ortiz-Santana B."/>
            <person name="Ovrebo C."/>
            <person name="Racz N."/>
            <person name="Riley R."/>
            <person name="Savchenko A."/>
            <person name="Shiryaev A."/>
            <person name="Soop K."/>
            <person name="Spirin V."/>
            <person name="Szebenyi C."/>
            <person name="Tomsovsky M."/>
            <person name="Tulloss R.E."/>
            <person name="Uehling J."/>
            <person name="Grigoriev I.V."/>
            <person name="Vagvolgyi C."/>
            <person name="Papp T."/>
            <person name="Martin F.M."/>
            <person name="Miettinen O."/>
            <person name="Hibbett D.S."/>
            <person name="Nagy L.G."/>
        </authorList>
    </citation>
    <scope>NUCLEOTIDE SEQUENCE [LARGE SCALE GENOMIC DNA]</scope>
    <source>
        <strain evidence="1 2">NL-1719</strain>
    </source>
</reference>
<protein>
    <submittedName>
        <fullName evidence="1">Uncharacterized protein</fullName>
    </submittedName>
</protein>
<keyword evidence="2" id="KW-1185">Reference proteome</keyword>
<dbReference type="Proteomes" id="UP000308600">
    <property type="component" value="Unassembled WGS sequence"/>
</dbReference>
<proteinExistence type="predicted"/>
<name>A0ACD2ZYE4_9AGAR</name>
<sequence length="219" mass="24091">MSSNFSSDSQSVDDSDGGIKHSKALKALDRRDYWNSMLTTHFGGGALTRSFLPSYNEIMTDLLFDVINLEAEFELYDMKLQGLLNITKCSQCNGPFRSAVVTPCGHVFCGNCLKDSLRAGIRQKIRKLLVSKAPELANLLACLHPVLSNEEFVQVALNVKSRVAPLGDLKLGHHACPLCRSAIRSPPSRLFGLDHISDKINDIPLYGHNAINFDGLFGL</sequence>
<gene>
    <name evidence="1" type="ORF">BDN72DRAFT_906763</name>
</gene>
<accession>A0ACD2ZYE4</accession>
<evidence type="ECO:0000313" key="1">
    <source>
        <dbReference type="EMBL" id="TFK58411.1"/>
    </source>
</evidence>